<reference evidence="6" key="1">
    <citation type="journal article" date="2019" name="Int. J. Syst. Evol. Microbiol.">
        <title>The Global Catalogue of Microorganisms (GCM) 10K type strain sequencing project: providing services to taxonomists for standard genome sequencing and annotation.</title>
        <authorList>
            <consortium name="The Broad Institute Genomics Platform"/>
            <consortium name="The Broad Institute Genome Sequencing Center for Infectious Disease"/>
            <person name="Wu L."/>
            <person name="Ma J."/>
        </authorList>
    </citation>
    <scope>NUCLEOTIDE SEQUENCE [LARGE SCALE GENOMIC DNA]</scope>
    <source>
        <strain evidence="6">KCTC 42498</strain>
    </source>
</reference>
<evidence type="ECO:0000256" key="1">
    <source>
        <dbReference type="ARBA" id="ARBA00001933"/>
    </source>
</evidence>
<dbReference type="InterPro" id="IPR004839">
    <property type="entry name" value="Aminotransferase_I/II_large"/>
</dbReference>
<keyword evidence="5" id="KW-0032">Aminotransferase</keyword>
<dbReference type="InterPro" id="IPR015424">
    <property type="entry name" value="PyrdxlP-dep_Trfase"/>
</dbReference>
<comment type="caution">
    <text evidence="5">The sequence shown here is derived from an EMBL/GenBank/DDBJ whole genome shotgun (WGS) entry which is preliminary data.</text>
</comment>
<dbReference type="Gene3D" id="3.90.1150.10">
    <property type="entry name" value="Aspartate Aminotransferase, domain 1"/>
    <property type="match status" value="1"/>
</dbReference>
<keyword evidence="2" id="KW-0808">Transferase</keyword>
<dbReference type="EMBL" id="JBHULU010000009">
    <property type="protein sequence ID" value="MFD2513574.1"/>
    <property type="molecule type" value="Genomic_DNA"/>
</dbReference>
<evidence type="ECO:0000256" key="3">
    <source>
        <dbReference type="ARBA" id="ARBA00022898"/>
    </source>
</evidence>
<dbReference type="SUPFAM" id="SSF53383">
    <property type="entry name" value="PLP-dependent transferases"/>
    <property type="match status" value="1"/>
</dbReference>
<gene>
    <name evidence="5" type="ORF">ACFSRY_06830</name>
</gene>
<dbReference type="PANTHER" id="PTHR13693">
    <property type="entry name" value="CLASS II AMINOTRANSFERASE/8-AMINO-7-OXONONANOATE SYNTHASE"/>
    <property type="match status" value="1"/>
</dbReference>
<dbReference type="InterPro" id="IPR050087">
    <property type="entry name" value="AON_synthase_class-II"/>
</dbReference>
<proteinExistence type="predicted"/>
<evidence type="ECO:0000259" key="4">
    <source>
        <dbReference type="Pfam" id="PF00155"/>
    </source>
</evidence>
<evidence type="ECO:0000313" key="6">
    <source>
        <dbReference type="Proteomes" id="UP001597544"/>
    </source>
</evidence>
<comment type="cofactor">
    <cofactor evidence="1">
        <name>pyridoxal 5'-phosphate</name>
        <dbReference type="ChEBI" id="CHEBI:597326"/>
    </cofactor>
</comment>
<evidence type="ECO:0000256" key="2">
    <source>
        <dbReference type="ARBA" id="ARBA00022679"/>
    </source>
</evidence>
<protein>
    <submittedName>
        <fullName evidence="5">Aminotransferase class I/II-fold pyridoxal phosphate-dependent enzyme</fullName>
    </submittedName>
</protein>
<organism evidence="5 6">
    <name type="scientific">Pontibacter locisalis</name>
    <dbReference type="NCBI Taxonomy" id="1719035"/>
    <lineage>
        <taxon>Bacteria</taxon>
        <taxon>Pseudomonadati</taxon>
        <taxon>Bacteroidota</taxon>
        <taxon>Cytophagia</taxon>
        <taxon>Cytophagales</taxon>
        <taxon>Hymenobacteraceae</taxon>
        <taxon>Pontibacter</taxon>
    </lineage>
</organism>
<feature type="domain" description="Aminotransferase class I/classII large" evidence="4">
    <location>
        <begin position="174"/>
        <end position="351"/>
    </location>
</feature>
<dbReference type="GO" id="GO:0008483">
    <property type="term" value="F:transaminase activity"/>
    <property type="evidence" value="ECO:0007669"/>
    <property type="project" value="UniProtKB-KW"/>
</dbReference>
<dbReference type="Proteomes" id="UP001597544">
    <property type="component" value="Unassembled WGS sequence"/>
</dbReference>
<sequence>MTAALIHTDQLPGRTLVVDGEEYLFFSGTSYLGISHNQEFRACLVEGMGRYGTNYSSSRNSNLRLKVFDEAEDALALWTGAEAALTMSSGYMAGQTVVQNFIDSGRFIYAPGAHPALWRSGLDATDANQTFNEWVIRLQQDVPATPEQHIIIVCNSLDPLHAENYTFSWIAGLPEGKQYTIIIDDSHGFGVTGKGGAGCFRRLKEEHPKVRLIVLGSLGKALGIPAGVVLSDKKTVEQLEQSPFFGGASPAVPAYLYAFVHCRKVFADALDKLFFNIKTFESKLEQPARFSFFENYPVFYTPNKQLCPFLLERKIVISSFRYPTPADDPITRIVLSSLHTEDDLECLANHINRLEVVPSRV</sequence>
<dbReference type="InterPro" id="IPR015421">
    <property type="entry name" value="PyrdxlP-dep_Trfase_major"/>
</dbReference>
<accession>A0ABW5IL87</accession>
<dbReference type="InterPro" id="IPR015422">
    <property type="entry name" value="PyrdxlP-dep_Trfase_small"/>
</dbReference>
<keyword evidence="3" id="KW-0663">Pyridoxal phosphate</keyword>
<dbReference type="Pfam" id="PF00155">
    <property type="entry name" value="Aminotran_1_2"/>
    <property type="match status" value="1"/>
</dbReference>
<dbReference type="PANTHER" id="PTHR13693:SF100">
    <property type="entry name" value="8-AMINO-7-OXONONANOATE SYNTHASE"/>
    <property type="match status" value="1"/>
</dbReference>
<dbReference type="Gene3D" id="3.40.640.10">
    <property type="entry name" value="Type I PLP-dependent aspartate aminotransferase-like (Major domain)"/>
    <property type="match status" value="1"/>
</dbReference>
<dbReference type="RefSeq" id="WP_377504366.1">
    <property type="nucleotide sequence ID" value="NZ_JBHULU010000009.1"/>
</dbReference>
<evidence type="ECO:0000313" key="5">
    <source>
        <dbReference type="EMBL" id="MFD2513574.1"/>
    </source>
</evidence>
<keyword evidence="6" id="KW-1185">Reference proteome</keyword>
<name>A0ABW5IL87_9BACT</name>